<evidence type="ECO:0000256" key="1">
    <source>
        <dbReference type="SAM" id="MobiDB-lite"/>
    </source>
</evidence>
<feature type="domain" description="Histone deacetylase complex subunit SAP130 C-terminal" evidence="2">
    <location>
        <begin position="480"/>
        <end position="592"/>
    </location>
</feature>
<feature type="region of interest" description="Disordered" evidence="1">
    <location>
        <begin position="188"/>
        <end position="224"/>
    </location>
</feature>
<gene>
    <name evidence="3" type="ORF">OXX778_LOCUS9457</name>
</gene>
<feature type="compositionally biased region" description="Low complexity" evidence="1">
    <location>
        <begin position="193"/>
        <end position="220"/>
    </location>
</feature>
<evidence type="ECO:0000313" key="3">
    <source>
        <dbReference type="EMBL" id="CAF0861354.1"/>
    </source>
</evidence>
<feature type="compositionally biased region" description="Low complexity" evidence="1">
    <location>
        <begin position="11"/>
        <end position="29"/>
    </location>
</feature>
<sequence>MTSSGGNVQITSTSTPNTQTPTNNTTTSPISLTKSIILNHQTTPSNHRLAIPIVLTNQLEAKNPSGKVNLPFKNLIDKPNSVTNSPNVTVKAAASYYSLILNSPNQSKPVVTTLSNSHNAPNQKIVVQTNASTKPTTPTSSTTIAQLCANINAAKNQSITTTTTPQQLISQLIPQTMRLLDNSKNLPTTHLITSNSTTNCSNNSSTSTTSTNSNQSPSSSPLKPNIIRKARRESPSSHHSNILHNANTDHIYNLNHQQQQHQQNQSNQPIIRHPVFELNVDSIKALSQIPIPTALLPTAQNLINLNETQQQPQQAQYLSIPSSSILSSSTSASPSSSTTSTQSIPKNICSVINEALIETSITTTPPNHTTTTTINNNSQNKNQTIRNMTLSPIPRSNSPVPQPTTSSQPSDSTTSTSNQINQDSSSSSISNPRKRRKQEFKKQNLDPCLNPNPLNVSLNETTKIKIKNSDYFEDLNEEEIDKNSSDLIPAKIPRVNHNQLIKTDKKRMMKIKDHEYMSEEAYLDDETVELLSKDFSFVDRDGIRWTTKRQRSQFSISKLYKPTWKPKQNHFVKYSDVNIYQTSSNTSLQSNTTYNSNNTKCLTRKELVDNLNEWKFHYVISQVNNLVS</sequence>
<feature type="region of interest" description="Disordered" evidence="1">
    <location>
        <begin position="1"/>
        <end position="29"/>
    </location>
</feature>
<feature type="compositionally biased region" description="Polar residues" evidence="1">
    <location>
        <begin position="1"/>
        <end position="10"/>
    </location>
</feature>
<organism evidence="3 4">
    <name type="scientific">Brachionus calyciflorus</name>
    <dbReference type="NCBI Taxonomy" id="104777"/>
    <lineage>
        <taxon>Eukaryota</taxon>
        <taxon>Metazoa</taxon>
        <taxon>Spiralia</taxon>
        <taxon>Gnathifera</taxon>
        <taxon>Rotifera</taxon>
        <taxon>Eurotatoria</taxon>
        <taxon>Monogononta</taxon>
        <taxon>Pseudotrocha</taxon>
        <taxon>Ploima</taxon>
        <taxon>Brachionidae</taxon>
        <taxon>Brachionus</taxon>
    </lineage>
</organism>
<dbReference type="OrthoDB" id="10048604at2759"/>
<dbReference type="AlphaFoldDB" id="A0A813WHA9"/>
<feature type="compositionally biased region" description="Low complexity" evidence="1">
    <location>
        <begin position="360"/>
        <end position="384"/>
    </location>
</feature>
<feature type="region of interest" description="Disordered" evidence="1">
    <location>
        <begin position="360"/>
        <end position="454"/>
    </location>
</feature>
<feature type="compositionally biased region" description="Low complexity" evidence="1">
    <location>
        <begin position="445"/>
        <end position="454"/>
    </location>
</feature>
<proteinExistence type="predicted"/>
<dbReference type="Pfam" id="PF16014">
    <property type="entry name" value="SAP130_C"/>
    <property type="match status" value="1"/>
</dbReference>
<protein>
    <recommendedName>
        <fullName evidence="2">Histone deacetylase complex subunit SAP130 C-terminal domain-containing protein</fullName>
    </recommendedName>
</protein>
<comment type="caution">
    <text evidence="3">The sequence shown here is derived from an EMBL/GenBank/DDBJ whole genome shotgun (WGS) entry which is preliminary data.</text>
</comment>
<evidence type="ECO:0000259" key="2">
    <source>
        <dbReference type="Pfam" id="PF16014"/>
    </source>
</evidence>
<reference evidence="3" key="1">
    <citation type="submission" date="2021-02" db="EMBL/GenBank/DDBJ databases">
        <authorList>
            <person name="Nowell W R."/>
        </authorList>
    </citation>
    <scope>NUCLEOTIDE SEQUENCE</scope>
    <source>
        <strain evidence="3">Ploen Becks lab</strain>
    </source>
</reference>
<name>A0A813WHA9_9BILA</name>
<dbReference type="EMBL" id="CAJNOC010001397">
    <property type="protein sequence ID" value="CAF0861354.1"/>
    <property type="molecule type" value="Genomic_DNA"/>
</dbReference>
<accession>A0A813WHA9</accession>
<dbReference type="InterPro" id="IPR031963">
    <property type="entry name" value="SAP130_C"/>
</dbReference>
<evidence type="ECO:0000313" key="4">
    <source>
        <dbReference type="Proteomes" id="UP000663879"/>
    </source>
</evidence>
<dbReference type="Proteomes" id="UP000663879">
    <property type="component" value="Unassembled WGS sequence"/>
</dbReference>
<keyword evidence="4" id="KW-1185">Reference proteome</keyword>
<feature type="compositionally biased region" description="Low complexity" evidence="1">
    <location>
        <begin position="396"/>
        <end position="431"/>
    </location>
</feature>